<organism evidence="1 2">
    <name type="scientific">Venustampulla echinocandica</name>
    <dbReference type="NCBI Taxonomy" id="2656787"/>
    <lineage>
        <taxon>Eukaryota</taxon>
        <taxon>Fungi</taxon>
        <taxon>Dikarya</taxon>
        <taxon>Ascomycota</taxon>
        <taxon>Pezizomycotina</taxon>
        <taxon>Leotiomycetes</taxon>
        <taxon>Helotiales</taxon>
        <taxon>Pleuroascaceae</taxon>
        <taxon>Venustampulla</taxon>
    </lineage>
</organism>
<evidence type="ECO:0000313" key="1">
    <source>
        <dbReference type="EMBL" id="RDL39961.1"/>
    </source>
</evidence>
<sequence length="158" mass="17652">MFSLRTFPARKAATSLSVRCVTLSPRAFTTARNTKVSITNSTLPLRRTSFLHHSRLLPLQSSRSYAAKSSADGLIEEIQDQYATARDEFEIATEETEKKSLYAEGDRAAAREELDKLKAMYDSALMGENAEEIRGRIGHRIRELDQAVQALEKAGTED</sequence>
<dbReference type="EMBL" id="NPIC01000002">
    <property type="protein sequence ID" value="RDL39961.1"/>
    <property type="molecule type" value="Genomic_DNA"/>
</dbReference>
<name>A0A370TWR1_9HELO</name>
<proteinExistence type="predicted"/>
<accession>A0A370TWR1</accession>
<reference evidence="1 2" key="1">
    <citation type="journal article" date="2018" name="IMA Fungus">
        <title>IMA Genome-F 9: Draft genome sequence of Annulohypoxylon stygium, Aspergillus mulundensis, Berkeleyomyces basicola (syn. Thielaviopsis basicola), Ceratocystis smalleyi, two Cercospora beticola strains, Coleophoma cylindrospora, Fusarium fracticaudum, Phialophora cf. hyalina, and Morchella septimelata.</title>
        <authorList>
            <person name="Wingfield B.D."/>
            <person name="Bills G.F."/>
            <person name="Dong Y."/>
            <person name="Huang W."/>
            <person name="Nel W.J."/>
            <person name="Swalarsk-Parry B.S."/>
            <person name="Vaghefi N."/>
            <person name="Wilken P.M."/>
            <person name="An Z."/>
            <person name="de Beer Z.W."/>
            <person name="De Vos L."/>
            <person name="Chen L."/>
            <person name="Duong T.A."/>
            <person name="Gao Y."/>
            <person name="Hammerbacher A."/>
            <person name="Kikkert J.R."/>
            <person name="Li Y."/>
            <person name="Li H."/>
            <person name="Li K."/>
            <person name="Li Q."/>
            <person name="Liu X."/>
            <person name="Ma X."/>
            <person name="Naidoo K."/>
            <person name="Pethybridge S.J."/>
            <person name="Sun J."/>
            <person name="Steenkamp E.T."/>
            <person name="van der Nest M.A."/>
            <person name="van Wyk S."/>
            <person name="Wingfield M.J."/>
            <person name="Xiong C."/>
            <person name="Yue Q."/>
            <person name="Zhang X."/>
        </authorList>
    </citation>
    <scope>NUCLEOTIDE SEQUENCE [LARGE SCALE GENOMIC DNA]</scope>
    <source>
        <strain evidence="1 2">BP 5553</strain>
    </source>
</reference>
<dbReference type="GeneID" id="43597150"/>
<dbReference type="RefSeq" id="XP_031872617.1">
    <property type="nucleotide sequence ID" value="XM_032012924.1"/>
</dbReference>
<dbReference type="OrthoDB" id="273230at2759"/>
<dbReference type="Proteomes" id="UP000254866">
    <property type="component" value="Unassembled WGS sequence"/>
</dbReference>
<dbReference type="STRING" id="2656787.A0A370TWR1"/>
<evidence type="ECO:0000313" key="2">
    <source>
        <dbReference type="Proteomes" id="UP000254866"/>
    </source>
</evidence>
<comment type="caution">
    <text evidence="1">The sequence shown here is derived from an EMBL/GenBank/DDBJ whole genome shotgun (WGS) entry which is preliminary data.</text>
</comment>
<dbReference type="AlphaFoldDB" id="A0A370TWR1"/>
<gene>
    <name evidence="1" type="ORF">BP5553_04301</name>
</gene>
<keyword evidence="2" id="KW-1185">Reference proteome</keyword>
<protein>
    <submittedName>
        <fullName evidence="1">Uncharacterized protein</fullName>
    </submittedName>
</protein>